<organism evidence="1">
    <name type="scientific">Sarcoptes scabiei</name>
    <name type="common">Itch mite</name>
    <name type="synonym">Acarus scabiei</name>
    <dbReference type="NCBI Taxonomy" id="52283"/>
    <lineage>
        <taxon>Eukaryota</taxon>
        <taxon>Metazoa</taxon>
        <taxon>Ecdysozoa</taxon>
        <taxon>Arthropoda</taxon>
        <taxon>Chelicerata</taxon>
        <taxon>Arachnida</taxon>
        <taxon>Acari</taxon>
        <taxon>Acariformes</taxon>
        <taxon>Sarcoptiformes</taxon>
        <taxon>Astigmata</taxon>
        <taxon>Psoroptidia</taxon>
        <taxon>Sarcoptoidea</taxon>
        <taxon>Sarcoptidae</taxon>
        <taxon>Sarcoptinae</taxon>
        <taxon>Sarcoptes</taxon>
    </lineage>
</organism>
<dbReference type="EnsemblMetazoa" id="SSS_3240s_mrna">
    <property type="protein sequence ID" value="KAF7490727.1"/>
    <property type="gene ID" value="SSS_3240"/>
</dbReference>
<protein>
    <submittedName>
        <fullName evidence="1 2">Uncharacterized protein</fullName>
    </submittedName>
</protein>
<reference evidence="3" key="1">
    <citation type="journal article" date="2020" name="PLoS Negl. Trop. Dis.">
        <title>High-quality nuclear genome for Sarcoptes scabiei-A critical resource for a neglected parasite.</title>
        <authorList>
            <person name="Korhonen P.K."/>
            <person name="Gasser R.B."/>
            <person name="Ma G."/>
            <person name="Wang T."/>
            <person name="Stroehlein A.J."/>
            <person name="Young N.D."/>
            <person name="Ang C.S."/>
            <person name="Fernando D.D."/>
            <person name="Lu H.C."/>
            <person name="Taylor S."/>
            <person name="Reynolds S.L."/>
            <person name="Mofiz E."/>
            <person name="Najaraj S.H."/>
            <person name="Gowda H."/>
            <person name="Madugundu A."/>
            <person name="Renuse S."/>
            <person name="Holt D."/>
            <person name="Pandey A."/>
            <person name="Papenfuss A.T."/>
            <person name="Fischer K."/>
        </authorList>
    </citation>
    <scope>NUCLEOTIDE SEQUENCE [LARGE SCALE GENOMIC DNA]</scope>
</reference>
<keyword evidence="3" id="KW-1185">Reference proteome</keyword>
<dbReference type="OrthoDB" id="2215036at2759"/>
<evidence type="ECO:0000313" key="1">
    <source>
        <dbReference type="EMBL" id="KAF7490727.1"/>
    </source>
</evidence>
<evidence type="ECO:0000313" key="3">
    <source>
        <dbReference type="Proteomes" id="UP000070412"/>
    </source>
</evidence>
<gene>
    <name evidence="1" type="ORF">SSS_3240</name>
</gene>
<name>A0A834R5C3_SARSC</name>
<dbReference type="AlphaFoldDB" id="A0A834R5C3"/>
<evidence type="ECO:0000313" key="2">
    <source>
        <dbReference type="EnsemblMetazoa" id="KAF7490727.1"/>
    </source>
</evidence>
<dbReference type="Proteomes" id="UP000070412">
    <property type="component" value="Unassembled WGS sequence"/>
</dbReference>
<sequence>MFSAQQSSPIETHCNEIVRMIESVVRISSYDPIENHSIQQRLNTVINQEIHNDPDLFFRVARQLLKQIEPVIHRTLSIEQTSSNLDEVFIETLCYFSFRILENIVKFDWYRFRNEQRNEAKIFATELCCDFGKQISSSPNIYTRISNSNLILNTATSTNTDQLMLLKTLEAIESLWEWFPLERKIIEKVNLLVEIIPFNNNEFLYRLRLLSLRSIETLLKRQVKRFEDTEVIEDVYFNLNDGGFTSKILKLFCLRYCSIDNEIALNDPKEFTVMISLLEIIITIACKIIHLFGLETTSDKSRQKMISNQPFWYDLNLMMSTLLVRDNVLIDEKLLRYYLNLSKMIVHHKLNISNGGVCRNETEKYLQSLQWDDFYIDEVVKKICELKIVPKSQDSALDLFINDSLDCYEDYLKFFRTNRTQFILFISNLIKLNPSMRKICFTFLNELMDNINRSNETDINSWTRASIILPALFSKFDYTFEEYKELEIHFDSLLEYANKSALTNAEILNCALSCISSMSPFYKHFHMDLIKKLIETLFSIAIRTHQKRDYNFYDLQNHSSALFIKLIKNCPTLFVQHFQAIQLYVTNLIDKSEISLTQFQFFFDGLFILSNLLPIDEQRTFLLGKFLPRIQPILDYDLDLDGKSFFIDIGLSQEPNLHQNELPLISNETYSNFSNALNLLNRFMKRINSDRFLNILWPKILDYIVPFIKFLGAFHRLFFAFRHNEPNLGRICHHTYQSYIFDELPFNYLSKICNETILPRDRYKTLMKKWDRNSSPSNELIRLHLQNRLWNLYSQSVLLINSLLAHSINIYFLDPKWEDVIENFIKNFHSIFCANLKSMPLIVFHDIIRQYLQFFSTYSPESEKFLLRSETLQTLIQFTQFMFVVLDQKLSESQLEKRRILNDSRPDSNEKRMSDFKLRFDDQIRFNDQLSNLEILNESILHSICTDFILFLTQLFSPTKNVKEILNDNCDVVERGEQMDTCMLDDGDDLNKDEEQVASLNQNYSENQSQANDELNHIDEGLMKFIMDFNPKLLALTVIGLLQWPISNLRVHICQMNQKLIGSLICRNMINSIEAFYELSDQIIVAISKIDPNEAEILNRLGNIFILIYKKYVFESNLTEIVNSRFCAKFGLKLDQWRCFGEAFRNGLGRKKIQKQFRILMEEMISKEEISTLYSKTKPNVLSLGMVETDGNITSSSQSTDNLDIGFLSWL</sequence>
<accession>A0A834R5C3</accession>
<proteinExistence type="predicted"/>
<dbReference type="EMBL" id="WVUK01000062">
    <property type="protein sequence ID" value="KAF7490727.1"/>
    <property type="molecule type" value="Genomic_DNA"/>
</dbReference>
<reference evidence="1" key="2">
    <citation type="submission" date="2020-01" db="EMBL/GenBank/DDBJ databases">
        <authorList>
            <person name="Korhonen P.K.K."/>
            <person name="Guangxu M.G."/>
            <person name="Wang T.W."/>
            <person name="Stroehlein A.J.S."/>
            <person name="Young N.D."/>
            <person name="Ang C.-S.A."/>
            <person name="Fernando D.W.F."/>
            <person name="Lu H.L."/>
            <person name="Taylor S.T."/>
            <person name="Ehtesham M.E.M."/>
            <person name="Najaraj S.H.N."/>
            <person name="Harsha G.H.G."/>
            <person name="Madugundu A.M."/>
            <person name="Renuse S.R."/>
            <person name="Holt D.H."/>
            <person name="Pandey A.P."/>
            <person name="Papenfuss A.P."/>
            <person name="Gasser R.B.G."/>
            <person name="Fischer K.F."/>
        </authorList>
    </citation>
    <scope>NUCLEOTIDE SEQUENCE</scope>
    <source>
        <strain evidence="1">SSS_KF_BRIS2020</strain>
    </source>
</reference>
<dbReference type="InterPro" id="IPR011989">
    <property type="entry name" value="ARM-like"/>
</dbReference>
<dbReference type="Gene3D" id="1.25.10.10">
    <property type="entry name" value="Leucine-rich Repeat Variant"/>
    <property type="match status" value="1"/>
</dbReference>
<reference evidence="2" key="3">
    <citation type="submission" date="2022-06" db="UniProtKB">
        <authorList>
            <consortium name="EnsemblMetazoa"/>
        </authorList>
    </citation>
    <scope>IDENTIFICATION</scope>
</reference>